<dbReference type="Proteomes" id="UP000078316">
    <property type="component" value="Unassembled WGS sequence"/>
</dbReference>
<evidence type="ECO:0000256" key="3">
    <source>
        <dbReference type="PROSITE-ProRule" id="PRU00169"/>
    </source>
</evidence>
<dbReference type="Pfam" id="PF00990">
    <property type="entry name" value="GGDEF"/>
    <property type="match status" value="1"/>
</dbReference>
<dbReference type="InterPro" id="IPR001789">
    <property type="entry name" value="Sig_transdc_resp-reg_receiver"/>
</dbReference>
<dbReference type="EMBL" id="LWHQ01000017">
    <property type="protein sequence ID" value="OAS25281.1"/>
    <property type="molecule type" value="Genomic_DNA"/>
</dbReference>
<dbReference type="InterPro" id="IPR029787">
    <property type="entry name" value="Nucleotide_cyclase"/>
</dbReference>
<feature type="domain" description="GGDEF" evidence="5">
    <location>
        <begin position="163"/>
        <end position="292"/>
    </location>
</feature>
<dbReference type="InterPro" id="IPR050469">
    <property type="entry name" value="Diguanylate_Cyclase"/>
</dbReference>
<dbReference type="FunFam" id="3.30.70.270:FF:000001">
    <property type="entry name" value="Diguanylate cyclase domain protein"/>
    <property type="match status" value="1"/>
</dbReference>
<dbReference type="EC" id="2.7.7.65" evidence="1"/>
<dbReference type="SUPFAM" id="SSF55073">
    <property type="entry name" value="Nucleotide cyclase"/>
    <property type="match status" value="1"/>
</dbReference>
<organism evidence="6 7">
    <name type="scientific">Methylobacterium platani</name>
    <dbReference type="NCBI Taxonomy" id="427683"/>
    <lineage>
        <taxon>Bacteria</taxon>
        <taxon>Pseudomonadati</taxon>
        <taxon>Pseudomonadota</taxon>
        <taxon>Alphaproteobacteria</taxon>
        <taxon>Hyphomicrobiales</taxon>
        <taxon>Methylobacteriaceae</taxon>
        <taxon>Methylobacterium</taxon>
    </lineage>
</organism>
<dbReference type="RefSeq" id="WP_064503930.1">
    <property type="nucleotide sequence ID" value="NZ_LWHQ01000017.1"/>
</dbReference>
<sequence>MRVVLVEPGSLLRKTVARLVEEGGHRVDAFSDSERALTHVAAHEDVACVITSLEVAPLCGLELCWSLRSLAGTTRPLAVIAMSADRAGRRLGEVLDSGADDFIVKPPEAVALHARLRVVERALALQRQLIRDAETDPLTQLLNRGGFLRRAEAVLAGRGSGDDLLSALMIDIDHFKAINDRHGHDGGDRVIRAVADLLRETGALTGRIGGEEFAVLMPGHGLGSAGVVAERIRQGCARLRVPGRRGPIPVTGSLGLAAWTAGDTLETLLARADRALYAAKAGGRNQVMAGAGDRFDRVS</sequence>
<dbReference type="InterPro" id="IPR000160">
    <property type="entry name" value="GGDEF_dom"/>
</dbReference>
<proteinExistence type="predicted"/>
<dbReference type="InterPro" id="IPR011006">
    <property type="entry name" value="CheY-like_superfamily"/>
</dbReference>
<dbReference type="SUPFAM" id="SSF52172">
    <property type="entry name" value="CheY-like"/>
    <property type="match status" value="1"/>
</dbReference>
<evidence type="ECO:0000313" key="7">
    <source>
        <dbReference type="Proteomes" id="UP000078316"/>
    </source>
</evidence>
<evidence type="ECO:0000256" key="1">
    <source>
        <dbReference type="ARBA" id="ARBA00012528"/>
    </source>
</evidence>
<dbReference type="GO" id="GO:0005886">
    <property type="term" value="C:plasma membrane"/>
    <property type="evidence" value="ECO:0007669"/>
    <property type="project" value="TreeGrafter"/>
</dbReference>
<dbReference type="OrthoDB" id="9812260at2"/>
<name>A0A179SEH7_9HYPH</name>
<dbReference type="Gene3D" id="3.40.50.2300">
    <property type="match status" value="1"/>
</dbReference>
<dbReference type="NCBIfam" id="TIGR00254">
    <property type="entry name" value="GGDEF"/>
    <property type="match status" value="1"/>
</dbReference>
<comment type="caution">
    <text evidence="3">Lacks conserved residue(s) required for the propagation of feature annotation.</text>
</comment>
<dbReference type="STRING" id="427683.A5481_10220"/>
<accession>A0A179SEH7</accession>
<comment type="caution">
    <text evidence="6">The sequence shown here is derived from an EMBL/GenBank/DDBJ whole genome shotgun (WGS) entry which is preliminary data.</text>
</comment>
<dbReference type="GO" id="GO:1902201">
    <property type="term" value="P:negative regulation of bacterial-type flagellum-dependent cell motility"/>
    <property type="evidence" value="ECO:0007669"/>
    <property type="project" value="TreeGrafter"/>
</dbReference>
<evidence type="ECO:0000259" key="4">
    <source>
        <dbReference type="PROSITE" id="PS50110"/>
    </source>
</evidence>
<dbReference type="AlphaFoldDB" id="A0A179SEH7"/>
<dbReference type="SMART" id="SM00448">
    <property type="entry name" value="REC"/>
    <property type="match status" value="1"/>
</dbReference>
<gene>
    <name evidence="6" type="ORF">A5481_10220</name>
</gene>
<evidence type="ECO:0000259" key="5">
    <source>
        <dbReference type="PROSITE" id="PS50887"/>
    </source>
</evidence>
<dbReference type="PANTHER" id="PTHR45138">
    <property type="entry name" value="REGULATORY COMPONENTS OF SENSORY TRANSDUCTION SYSTEM"/>
    <property type="match status" value="1"/>
</dbReference>
<dbReference type="GO" id="GO:0052621">
    <property type="term" value="F:diguanylate cyclase activity"/>
    <property type="evidence" value="ECO:0007669"/>
    <property type="project" value="UniProtKB-EC"/>
</dbReference>
<evidence type="ECO:0000313" key="6">
    <source>
        <dbReference type="EMBL" id="OAS25281.1"/>
    </source>
</evidence>
<reference evidence="6 7" key="1">
    <citation type="submission" date="2016-04" db="EMBL/GenBank/DDBJ databases">
        <authorList>
            <person name="Evans L.H."/>
            <person name="Alamgir A."/>
            <person name="Owens N."/>
            <person name="Weber N.D."/>
            <person name="Virtaneva K."/>
            <person name="Barbian K."/>
            <person name="Babar A."/>
            <person name="Rosenke K."/>
        </authorList>
    </citation>
    <scope>NUCLEOTIDE SEQUENCE [LARGE SCALE GENOMIC DNA]</scope>
    <source>
        <strain evidence="6 7">PMB02</strain>
    </source>
</reference>
<dbReference type="CDD" id="cd01949">
    <property type="entry name" value="GGDEF"/>
    <property type="match status" value="1"/>
</dbReference>
<dbReference type="SMART" id="SM00267">
    <property type="entry name" value="GGDEF"/>
    <property type="match status" value="1"/>
</dbReference>
<evidence type="ECO:0000256" key="2">
    <source>
        <dbReference type="ARBA" id="ARBA00034247"/>
    </source>
</evidence>
<dbReference type="CDD" id="cd00156">
    <property type="entry name" value="REC"/>
    <property type="match status" value="1"/>
</dbReference>
<dbReference type="InterPro" id="IPR043128">
    <property type="entry name" value="Rev_trsase/Diguanyl_cyclase"/>
</dbReference>
<dbReference type="GO" id="GO:0000160">
    <property type="term" value="P:phosphorelay signal transduction system"/>
    <property type="evidence" value="ECO:0007669"/>
    <property type="project" value="InterPro"/>
</dbReference>
<dbReference type="PROSITE" id="PS50110">
    <property type="entry name" value="RESPONSE_REGULATORY"/>
    <property type="match status" value="1"/>
</dbReference>
<comment type="catalytic activity">
    <reaction evidence="2">
        <text>2 GTP = 3',3'-c-di-GMP + 2 diphosphate</text>
        <dbReference type="Rhea" id="RHEA:24898"/>
        <dbReference type="ChEBI" id="CHEBI:33019"/>
        <dbReference type="ChEBI" id="CHEBI:37565"/>
        <dbReference type="ChEBI" id="CHEBI:58805"/>
        <dbReference type="EC" id="2.7.7.65"/>
    </reaction>
</comment>
<dbReference type="GO" id="GO:0043709">
    <property type="term" value="P:cell adhesion involved in single-species biofilm formation"/>
    <property type="evidence" value="ECO:0007669"/>
    <property type="project" value="TreeGrafter"/>
</dbReference>
<dbReference type="PANTHER" id="PTHR45138:SF9">
    <property type="entry name" value="DIGUANYLATE CYCLASE DGCM-RELATED"/>
    <property type="match status" value="1"/>
</dbReference>
<dbReference type="PROSITE" id="PS50887">
    <property type="entry name" value="GGDEF"/>
    <property type="match status" value="1"/>
</dbReference>
<feature type="domain" description="Response regulatory" evidence="4">
    <location>
        <begin position="2"/>
        <end position="120"/>
    </location>
</feature>
<dbReference type="Pfam" id="PF00072">
    <property type="entry name" value="Response_reg"/>
    <property type="match status" value="1"/>
</dbReference>
<protein>
    <recommendedName>
        <fullName evidence="1">diguanylate cyclase</fullName>
        <ecNumber evidence="1">2.7.7.65</ecNumber>
    </recommendedName>
</protein>
<dbReference type="Gene3D" id="3.30.70.270">
    <property type="match status" value="1"/>
</dbReference>